<comment type="caution">
    <text evidence="1">The sequence shown here is derived from an EMBL/GenBank/DDBJ whole genome shotgun (WGS) entry which is preliminary data.</text>
</comment>
<dbReference type="EMBL" id="CM047904">
    <property type="protein sequence ID" value="KAJ0090134.1"/>
    <property type="molecule type" value="Genomic_DNA"/>
</dbReference>
<proteinExistence type="predicted"/>
<evidence type="ECO:0000313" key="1">
    <source>
        <dbReference type="EMBL" id="KAJ0090134.1"/>
    </source>
</evidence>
<name>A0ACC1AU38_9ROSI</name>
<gene>
    <name evidence="1" type="ORF">Patl1_13050</name>
</gene>
<organism evidence="1 2">
    <name type="scientific">Pistacia atlantica</name>
    <dbReference type="NCBI Taxonomy" id="434234"/>
    <lineage>
        <taxon>Eukaryota</taxon>
        <taxon>Viridiplantae</taxon>
        <taxon>Streptophyta</taxon>
        <taxon>Embryophyta</taxon>
        <taxon>Tracheophyta</taxon>
        <taxon>Spermatophyta</taxon>
        <taxon>Magnoliopsida</taxon>
        <taxon>eudicotyledons</taxon>
        <taxon>Gunneridae</taxon>
        <taxon>Pentapetalae</taxon>
        <taxon>rosids</taxon>
        <taxon>malvids</taxon>
        <taxon>Sapindales</taxon>
        <taxon>Anacardiaceae</taxon>
        <taxon>Pistacia</taxon>
    </lineage>
</organism>
<keyword evidence="2" id="KW-1185">Reference proteome</keyword>
<sequence length="121" mass="13799">MYSSKKFGGGGASPFSFKLFFYNVVLQVENLRPSIQGDAKYRNTWEGLTSIARNQGWKQLFAGLSINYIKIVPSVAIGFTAYDMMKVWLHIPPRQKSQSSLQLIILTIAKTHHQTLYKHFT</sequence>
<dbReference type="Proteomes" id="UP001164250">
    <property type="component" value="Chromosome 8"/>
</dbReference>
<protein>
    <submittedName>
        <fullName evidence="1">Uncharacterized protein</fullName>
    </submittedName>
</protein>
<accession>A0ACC1AU38</accession>
<reference evidence="2" key="1">
    <citation type="journal article" date="2023" name="G3 (Bethesda)">
        <title>Genome assembly and association tests identify interacting loci associated with vigor, precocity, and sex in interspecific pistachio rootstocks.</title>
        <authorList>
            <person name="Palmer W."/>
            <person name="Jacygrad E."/>
            <person name="Sagayaradj S."/>
            <person name="Cavanaugh K."/>
            <person name="Han R."/>
            <person name="Bertier L."/>
            <person name="Beede B."/>
            <person name="Kafkas S."/>
            <person name="Golino D."/>
            <person name="Preece J."/>
            <person name="Michelmore R."/>
        </authorList>
    </citation>
    <scope>NUCLEOTIDE SEQUENCE [LARGE SCALE GENOMIC DNA]</scope>
</reference>
<evidence type="ECO:0000313" key="2">
    <source>
        <dbReference type="Proteomes" id="UP001164250"/>
    </source>
</evidence>